<sequence length="152" mass="17860">MNKSRKLKLQSNYTPYPINDEDDEVYRNGIFQINITKIIEQIRSGKLLPEKEQIHVQDWFKTHFHGSINEDHLPSVDVTKTIIQAEISPDMYTIMGGNHRVEKAYREGTPYIDSFKLRVEQILPYFKETRGYETFVGYWNSKVDDKELGTNS</sequence>
<comment type="caution">
    <text evidence="1">The sequence shown here is derived from an EMBL/GenBank/DDBJ whole genome shotgun (WGS) entry which is preliminary data.</text>
</comment>
<evidence type="ECO:0008006" key="3">
    <source>
        <dbReference type="Google" id="ProtNLM"/>
    </source>
</evidence>
<proteinExistence type="predicted"/>
<name>A0A916WDS3_9BACI</name>
<evidence type="ECO:0000313" key="2">
    <source>
        <dbReference type="Proteomes" id="UP000613512"/>
    </source>
</evidence>
<dbReference type="EMBL" id="BMEY01000029">
    <property type="protein sequence ID" value="GGA91405.1"/>
    <property type="molecule type" value="Genomic_DNA"/>
</dbReference>
<dbReference type="RefSeq" id="WP_229740812.1">
    <property type="nucleotide sequence ID" value="NZ_BMEY01000029.1"/>
</dbReference>
<reference evidence="1" key="2">
    <citation type="submission" date="2020-09" db="EMBL/GenBank/DDBJ databases">
        <authorList>
            <person name="Sun Q."/>
            <person name="Zhou Y."/>
        </authorList>
    </citation>
    <scope>NUCLEOTIDE SEQUENCE</scope>
    <source>
        <strain evidence="1">CGMCC 1.12408</strain>
    </source>
</reference>
<protein>
    <recommendedName>
        <fullName evidence="3">ParB/Sulfiredoxin domain-containing protein</fullName>
    </recommendedName>
</protein>
<evidence type="ECO:0000313" key="1">
    <source>
        <dbReference type="EMBL" id="GGA91405.1"/>
    </source>
</evidence>
<keyword evidence="2" id="KW-1185">Reference proteome</keyword>
<dbReference type="AlphaFoldDB" id="A0A916WDS3"/>
<reference evidence="1" key="1">
    <citation type="journal article" date="2014" name="Int. J. Syst. Evol. Microbiol.">
        <title>Complete genome sequence of Corynebacterium casei LMG S-19264T (=DSM 44701T), isolated from a smear-ripened cheese.</title>
        <authorList>
            <consortium name="US DOE Joint Genome Institute (JGI-PGF)"/>
            <person name="Walter F."/>
            <person name="Albersmeier A."/>
            <person name="Kalinowski J."/>
            <person name="Ruckert C."/>
        </authorList>
    </citation>
    <scope>NUCLEOTIDE SEQUENCE</scope>
    <source>
        <strain evidence="1">CGMCC 1.12408</strain>
    </source>
</reference>
<dbReference type="Proteomes" id="UP000613512">
    <property type="component" value="Unassembled WGS sequence"/>
</dbReference>
<gene>
    <name evidence="1" type="ORF">GCM10008025_37410</name>
</gene>
<accession>A0A916WDS3</accession>
<organism evidence="1 2">
    <name type="scientific">Ornithinibacillus halotolerans</name>
    <dbReference type="NCBI Taxonomy" id="1274357"/>
    <lineage>
        <taxon>Bacteria</taxon>
        <taxon>Bacillati</taxon>
        <taxon>Bacillota</taxon>
        <taxon>Bacilli</taxon>
        <taxon>Bacillales</taxon>
        <taxon>Bacillaceae</taxon>
        <taxon>Ornithinibacillus</taxon>
    </lineage>
</organism>